<proteinExistence type="predicted"/>
<dbReference type="Proteomes" id="UP000051966">
    <property type="component" value="Unassembled WGS sequence"/>
</dbReference>
<name>A0A0R1W270_9LACO</name>
<feature type="compositionally biased region" description="Basic and acidic residues" evidence="2">
    <location>
        <begin position="65"/>
        <end position="76"/>
    </location>
</feature>
<comment type="caution">
    <text evidence="4">The sequence shown here is derived from an EMBL/GenBank/DDBJ whole genome shotgun (WGS) entry which is preliminary data.</text>
</comment>
<sequence length="376" mass="42776">MFDGGNLMTFFNWLQKHLQTITPSIRPSQRKRRGRHFDYHHRKRQFLETNRTAPLHPDETATSISKKDKSDPEPAKIVDPSPLDNQHQAQVIFSYLDEAEIPIAKSDIFHGIVGDKIQFKIPSFADYYLTAIDNFTYQFEATNQTVTFRFALKNGLPVMIYCLDTDTGQILRSVQILTGKLGHQYRLTAPEIKGFRVISSTGATYGQFDRQTHGVIFAYRRKNWETVQPVEYFVKLKNAHEVFNNPQGQTLKTGLPANIIIKVFARIDLADKSSWLNIGGFEWIRNTHLEPSNPPLHHLIEQITKTSRNPARLAGTINFVPHKAIAIFNKPYGKKTGALMHGSRVSITATIVDDQNLIWYELADAGVVPKAYVTVD</sequence>
<evidence type="ECO:0000313" key="4">
    <source>
        <dbReference type="EMBL" id="KRM09475.1"/>
    </source>
</evidence>
<feature type="region of interest" description="Disordered" evidence="2">
    <location>
        <begin position="23"/>
        <end position="81"/>
    </location>
</feature>
<dbReference type="Pfam" id="PF06458">
    <property type="entry name" value="MucBP"/>
    <property type="match status" value="2"/>
</dbReference>
<evidence type="ECO:0000313" key="5">
    <source>
        <dbReference type="Proteomes" id="UP000051966"/>
    </source>
</evidence>
<keyword evidence="1" id="KW-0677">Repeat</keyword>
<feature type="compositionally biased region" description="Basic residues" evidence="2">
    <location>
        <begin position="28"/>
        <end position="44"/>
    </location>
</feature>
<feature type="domain" description="MucBP" evidence="3">
    <location>
        <begin position="157"/>
        <end position="220"/>
    </location>
</feature>
<evidence type="ECO:0000256" key="2">
    <source>
        <dbReference type="SAM" id="MobiDB-lite"/>
    </source>
</evidence>
<keyword evidence="5" id="KW-1185">Reference proteome</keyword>
<accession>A0A0R1W270</accession>
<dbReference type="AlphaFoldDB" id="A0A0R1W270"/>
<organism evidence="4 5">
    <name type="scientific">Lentilactobacillus farraginis DSM 18382 = JCM 14108</name>
    <dbReference type="NCBI Taxonomy" id="1423743"/>
    <lineage>
        <taxon>Bacteria</taxon>
        <taxon>Bacillati</taxon>
        <taxon>Bacillota</taxon>
        <taxon>Bacilli</taxon>
        <taxon>Lactobacillales</taxon>
        <taxon>Lactobacillaceae</taxon>
        <taxon>Lentilactobacillus</taxon>
    </lineage>
</organism>
<dbReference type="EMBL" id="AZFY01000045">
    <property type="protein sequence ID" value="KRM09475.1"/>
    <property type="molecule type" value="Genomic_DNA"/>
</dbReference>
<dbReference type="SUPFAM" id="SSF50998">
    <property type="entry name" value="Quinoprotein alcohol dehydrogenase-like"/>
    <property type="match status" value="1"/>
</dbReference>
<feature type="domain" description="MucBP" evidence="3">
    <location>
        <begin position="91"/>
        <end position="150"/>
    </location>
</feature>
<dbReference type="InterPro" id="IPR011047">
    <property type="entry name" value="Quinoprotein_ADH-like_sf"/>
</dbReference>
<reference evidence="4 5" key="1">
    <citation type="journal article" date="2015" name="Genome Announc.">
        <title>Expanding the biotechnology potential of lactobacilli through comparative genomics of 213 strains and associated genera.</title>
        <authorList>
            <person name="Sun Z."/>
            <person name="Harris H.M."/>
            <person name="McCann A."/>
            <person name="Guo C."/>
            <person name="Argimon S."/>
            <person name="Zhang W."/>
            <person name="Yang X."/>
            <person name="Jeffery I.B."/>
            <person name="Cooney J.C."/>
            <person name="Kagawa T.F."/>
            <person name="Liu W."/>
            <person name="Song Y."/>
            <person name="Salvetti E."/>
            <person name="Wrobel A."/>
            <person name="Rasinkangas P."/>
            <person name="Parkhill J."/>
            <person name="Rea M.C."/>
            <person name="O'Sullivan O."/>
            <person name="Ritari J."/>
            <person name="Douillard F.P."/>
            <person name="Paul Ross R."/>
            <person name="Yang R."/>
            <person name="Briner A.E."/>
            <person name="Felis G.E."/>
            <person name="de Vos W.M."/>
            <person name="Barrangou R."/>
            <person name="Klaenhammer T.R."/>
            <person name="Caufield P.W."/>
            <person name="Cui Y."/>
            <person name="Zhang H."/>
            <person name="O'Toole P.W."/>
        </authorList>
    </citation>
    <scope>NUCLEOTIDE SEQUENCE [LARGE SCALE GENOMIC DNA]</scope>
    <source>
        <strain evidence="4 5">DSM 18382</strain>
    </source>
</reference>
<evidence type="ECO:0000259" key="3">
    <source>
        <dbReference type="Pfam" id="PF06458"/>
    </source>
</evidence>
<evidence type="ECO:0000256" key="1">
    <source>
        <dbReference type="ARBA" id="ARBA00022737"/>
    </source>
</evidence>
<dbReference type="PATRIC" id="fig|1423743.5.peg.2600"/>
<gene>
    <name evidence="4" type="ORF">FD41_GL002533</name>
</gene>
<dbReference type="InterPro" id="IPR009459">
    <property type="entry name" value="MucBP_dom"/>
</dbReference>
<dbReference type="Gene3D" id="3.10.20.320">
    <property type="entry name" value="Putative peptidoglycan bound protein (lpxtg motif)"/>
    <property type="match status" value="2"/>
</dbReference>
<protein>
    <recommendedName>
        <fullName evidence="3">MucBP domain-containing protein</fullName>
    </recommendedName>
</protein>